<keyword evidence="3" id="KW-1185">Reference proteome</keyword>
<gene>
    <name evidence="2" type="ORF">WJX73_009303</name>
</gene>
<name>A0AAW1PBU2_9CHLO</name>
<dbReference type="EMBL" id="JALJOQ010000031">
    <property type="protein sequence ID" value="KAK9807378.1"/>
    <property type="molecule type" value="Genomic_DNA"/>
</dbReference>
<dbReference type="AlphaFoldDB" id="A0AAW1PBU2"/>
<dbReference type="Gene3D" id="3.30.1390.10">
    <property type="match status" value="1"/>
</dbReference>
<accession>A0AAW1PBU2</accession>
<dbReference type="InterPro" id="IPR014719">
    <property type="entry name" value="Ribosomal_bL12_C/ClpS-like"/>
</dbReference>
<comment type="caution">
    <text evidence="2">The sequence shown here is derived from an EMBL/GenBank/DDBJ whole genome shotgun (WGS) entry which is preliminary data.</text>
</comment>
<evidence type="ECO:0000313" key="2">
    <source>
        <dbReference type="EMBL" id="KAK9807378.1"/>
    </source>
</evidence>
<dbReference type="SUPFAM" id="SSF54736">
    <property type="entry name" value="ClpS-like"/>
    <property type="match status" value="1"/>
</dbReference>
<protein>
    <recommendedName>
        <fullName evidence="1">Adaptor protein ClpS core domain-containing protein</fullName>
    </recommendedName>
</protein>
<sequence>MHILLTSCHRALPTVPAQPEALALPPCFCVCQSTARRRARHQTRRLCTTAVIEAPKESDGGSVVLDRPGVDLSQVPITQRTDAGFGAADTSQDKTTGGGNYRVMLLDSPKHTEKLVVQVLSAVVGSDELHAKNCFATSRKLGQAMVTSCLKEHAEFYVEQIKRQGVLVKMEPDTTTM</sequence>
<dbReference type="InterPro" id="IPR003769">
    <property type="entry name" value="ClpS_core"/>
</dbReference>
<evidence type="ECO:0000259" key="1">
    <source>
        <dbReference type="Pfam" id="PF02617"/>
    </source>
</evidence>
<feature type="domain" description="Adaptor protein ClpS core" evidence="1">
    <location>
        <begin position="100"/>
        <end position="163"/>
    </location>
</feature>
<dbReference type="Pfam" id="PF02617">
    <property type="entry name" value="ClpS"/>
    <property type="match status" value="1"/>
</dbReference>
<dbReference type="PANTHER" id="PTHR33473:SF13">
    <property type="entry name" value="ATP-DEPENDENT CLP PROTEASE ADAPTER PROTEIN CLPS2, CHLOROPLASTIC"/>
    <property type="match status" value="1"/>
</dbReference>
<organism evidence="2 3">
    <name type="scientific">Symbiochloris irregularis</name>
    <dbReference type="NCBI Taxonomy" id="706552"/>
    <lineage>
        <taxon>Eukaryota</taxon>
        <taxon>Viridiplantae</taxon>
        <taxon>Chlorophyta</taxon>
        <taxon>core chlorophytes</taxon>
        <taxon>Trebouxiophyceae</taxon>
        <taxon>Trebouxiales</taxon>
        <taxon>Trebouxiaceae</taxon>
        <taxon>Symbiochloris</taxon>
    </lineage>
</organism>
<dbReference type="GO" id="GO:0030163">
    <property type="term" value="P:protein catabolic process"/>
    <property type="evidence" value="ECO:0007669"/>
    <property type="project" value="InterPro"/>
</dbReference>
<reference evidence="2 3" key="1">
    <citation type="journal article" date="2024" name="Nat. Commun.">
        <title>Phylogenomics reveals the evolutionary origins of lichenization in chlorophyte algae.</title>
        <authorList>
            <person name="Puginier C."/>
            <person name="Libourel C."/>
            <person name="Otte J."/>
            <person name="Skaloud P."/>
            <person name="Haon M."/>
            <person name="Grisel S."/>
            <person name="Petersen M."/>
            <person name="Berrin J.G."/>
            <person name="Delaux P.M."/>
            <person name="Dal Grande F."/>
            <person name="Keller J."/>
        </authorList>
    </citation>
    <scope>NUCLEOTIDE SEQUENCE [LARGE SCALE GENOMIC DNA]</scope>
    <source>
        <strain evidence="2 3">SAG 2036</strain>
    </source>
</reference>
<dbReference type="GO" id="GO:0006508">
    <property type="term" value="P:proteolysis"/>
    <property type="evidence" value="ECO:0007669"/>
    <property type="project" value="InterPro"/>
</dbReference>
<dbReference type="Proteomes" id="UP001465755">
    <property type="component" value="Unassembled WGS sequence"/>
</dbReference>
<proteinExistence type="predicted"/>
<evidence type="ECO:0000313" key="3">
    <source>
        <dbReference type="Proteomes" id="UP001465755"/>
    </source>
</evidence>
<dbReference type="InterPro" id="IPR022935">
    <property type="entry name" value="ClpS"/>
</dbReference>
<dbReference type="PANTHER" id="PTHR33473">
    <property type="entry name" value="ATP-DEPENDENT CLP PROTEASE ADAPTER PROTEIN CLPS1, CHLOROPLASTIC"/>
    <property type="match status" value="1"/>
</dbReference>